<gene>
    <name evidence="7" type="ORF">TAE01_01460</name>
</gene>
<accession>A0A512CVV7</accession>
<evidence type="ECO:0000256" key="6">
    <source>
        <dbReference type="PIRNR" id="PIRNR039090"/>
    </source>
</evidence>
<dbReference type="Gene3D" id="1.20.120.340">
    <property type="entry name" value="Flagellar protein FliS"/>
    <property type="match status" value="1"/>
</dbReference>
<keyword evidence="5" id="KW-0143">Chaperone</keyword>
<dbReference type="CDD" id="cd16098">
    <property type="entry name" value="FliS"/>
    <property type="match status" value="1"/>
</dbReference>
<comment type="caution">
    <text evidence="7">The sequence shown here is derived from an EMBL/GenBank/DDBJ whole genome shotgun (WGS) entry which is preliminary data.</text>
</comment>
<proteinExistence type="inferred from homology"/>
<dbReference type="SUPFAM" id="SSF101116">
    <property type="entry name" value="Flagellar export chaperone FliS"/>
    <property type="match status" value="1"/>
</dbReference>
<evidence type="ECO:0000256" key="3">
    <source>
        <dbReference type="ARBA" id="ARBA00022490"/>
    </source>
</evidence>
<dbReference type="NCBIfam" id="TIGR00208">
    <property type="entry name" value="fliS"/>
    <property type="match status" value="1"/>
</dbReference>
<evidence type="ECO:0000256" key="5">
    <source>
        <dbReference type="ARBA" id="ARBA00023186"/>
    </source>
</evidence>
<dbReference type="GO" id="GO:0044780">
    <property type="term" value="P:bacterial-type flagellum assembly"/>
    <property type="evidence" value="ECO:0007669"/>
    <property type="project" value="InterPro"/>
</dbReference>
<evidence type="ECO:0000256" key="4">
    <source>
        <dbReference type="ARBA" id="ARBA00022795"/>
    </source>
</evidence>
<dbReference type="Pfam" id="PF02561">
    <property type="entry name" value="FliS"/>
    <property type="match status" value="1"/>
</dbReference>
<dbReference type="GO" id="GO:0005829">
    <property type="term" value="C:cytosol"/>
    <property type="evidence" value="ECO:0007669"/>
    <property type="project" value="UniProtKB-SubCell"/>
</dbReference>
<dbReference type="RefSeq" id="WP_147062405.1">
    <property type="nucleotide sequence ID" value="NZ_BAAARO010000025.1"/>
</dbReference>
<dbReference type="Proteomes" id="UP000321534">
    <property type="component" value="Unassembled WGS sequence"/>
</dbReference>
<sequence length="139" mass="15168">MTSAADARQQYARDAILSASPARLLTMLYDRLLLDLRRGEAAQEAADWQQANAQLLHAQEIIAELSATLRPDLWDGADGLLSLYEYVRMALVAANVHRDVARTREAITLLTPLQEAWHEAASLQDAPLAGAARTGYAVG</sequence>
<dbReference type="GO" id="GO:0071973">
    <property type="term" value="P:bacterial-type flagellum-dependent cell motility"/>
    <property type="evidence" value="ECO:0007669"/>
    <property type="project" value="TreeGrafter"/>
</dbReference>
<organism evidence="7 8">
    <name type="scientific">Terrabacter aerolatus</name>
    <dbReference type="NCBI Taxonomy" id="422442"/>
    <lineage>
        <taxon>Bacteria</taxon>
        <taxon>Bacillati</taxon>
        <taxon>Actinomycetota</taxon>
        <taxon>Actinomycetes</taxon>
        <taxon>Micrococcales</taxon>
        <taxon>Intrasporangiaceae</taxon>
        <taxon>Terrabacter</taxon>
    </lineage>
</organism>
<comment type="subcellular location">
    <subcellularLocation>
        <location evidence="1 6">Cytoplasm</location>
        <location evidence="1 6">Cytosol</location>
    </subcellularLocation>
</comment>
<dbReference type="PIRSF" id="PIRSF039090">
    <property type="entry name" value="Flis"/>
    <property type="match status" value="1"/>
</dbReference>
<dbReference type="PANTHER" id="PTHR34773">
    <property type="entry name" value="FLAGELLAR SECRETION CHAPERONE FLIS"/>
    <property type="match status" value="1"/>
</dbReference>
<evidence type="ECO:0000313" key="8">
    <source>
        <dbReference type="Proteomes" id="UP000321534"/>
    </source>
</evidence>
<protein>
    <recommendedName>
        <fullName evidence="6">Flagellar secretion chaperone FliS</fullName>
    </recommendedName>
</protein>
<keyword evidence="3 6" id="KW-0963">Cytoplasm</keyword>
<name>A0A512CVV7_9MICO</name>
<dbReference type="InterPro" id="IPR003713">
    <property type="entry name" value="FliS"/>
</dbReference>
<dbReference type="InterPro" id="IPR036584">
    <property type="entry name" value="FliS_sf"/>
</dbReference>
<dbReference type="EMBL" id="BJYX01000001">
    <property type="protein sequence ID" value="GEO28336.1"/>
    <property type="molecule type" value="Genomic_DNA"/>
</dbReference>
<evidence type="ECO:0000256" key="1">
    <source>
        <dbReference type="ARBA" id="ARBA00004514"/>
    </source>
</evidence>
<evidence type="ECO:0000313" key="7">
    <source>
        <dbReference type="EMBL" id="GEO28336.1"/>
    </source>
</evidence>
<dbReference type="PANTHER" id="PTHR34773:SF1">
    <property type="entry name" value="FLAGELLAR SECRETION CHAPERONE FLIS"/>
    <property type="match status" value="1"/>
</dbReference>
<reference evidence="7 8" key="1">
    <citation type="submission" date="2019-07" db="EMBL/GenBank/DDBJ databases">
        <title>Whole genome shotgun sequence of Terrabacter aerolatus NBRC 106305.</title>
        <authorList>
            <person name="Hosoyama A."/>
            <person name="Uohara A."/>
            <person name="Ohji S."/>
            <person name="Ichikawa N."/>
        </authorList>
    </citation>
    <scope>NUCLEOTIDE SEQUENCE [LARGE SCALE GENOMIC DNA]</scope>
    <source>
        <strain evidence="7 8">NBRC 106305</strain>
    </source>
</reference>
<keyword evidence="8" id="KW-1185">Reference proteome</keyword>
<dbReference type="OrthoDB" id="3268516at2"/>
<dbReference type="AlphaFoldDB" id="A0A512CVV7"/>
<keyword evidence="4 6" id="KW-1005">Bacterial flagellum biogenesis</keyword>
<comment type="similarity">
    <text evidence="2 6">Belongs to the FliS family.</text>
</comment>
<evidence type="ECO:0000256" key="2">
    <source>
        <dbReference type="ARBA" id="ARBA00008787"/>
    </source>
</evidence>